<evidence type="ECO:0000313" key="2">
    <source>
        <dbReference type="EMBL" id="BBY96523.1"/>
    </source>
</evidence>
<evidence type="ECO:0000313" key="1">
    <source>
        <dbReference type="EMBL" id="BBY96351.1"/>
    </source>
</evidence>
<reference evidence="1" key="2">
    <citation type="submission" date="2020-02" db="EMBL/GenBank/DDBJ databases">
        <authorList>
            <person name="Matsumoto Y."/>
            <person name="Motooka D."/>
            <person name="Nakamura S."/>
        </authorList>
    </citation>
    <scope>NUCLEOTIDE SEQUENCE</scope>
    <source>
        <strain evidence="1">JCM 6399</strain>
        <plasmid evidence="1">pJCM6399</plasmid>
    </source>
</reference>
<dbReference type="EMBL" id="AP022602">
    <property type="protein sequence ID" value="BBY96351.1"/>
    <property type="molecule type" value="Genomic_DNA"/>
</dbReference>
<dbReference type="KEGG" id="mgau:MGALJ_61920"/>
<dbReference type="AlphaFoldDB" id="A0A9W4B955"/>
<geneLocation type="plasmid" evidence="1 3">
    <name>pJCM6399</name>
</geneLocation>
<organism evidence="1 3">
    <name type="scientific">Mycobacterium gallinarum</name>
    <dbReference type="NCBI Taxonomy" id="39689"/>
    <lineage>
        <taxon>Bacteria</taxon>
        <taxon>Bacillati</taxon>
        <taxon>Actinomycetota</taxon>
        <taxon>Actinomycetes</taxon>
        <taxon>Mycobacteriales</taxon>
        <taxon>Mycobacteriaceae</taxon>
        <taxon>Mycobacterium</taxon>
    </lineage>
</organism>
<keyword evidence="3" id="KW-1185">Reference proteome</keyword>
<protein>
    <submittedName>
        <fullName evidence="1">Uncharacterized protein</fullName>
    </submittedName>
</protein>
<dbReference type="Proteomes" id="UP000465785">
    <property type="component" value="Plasmid pJCM6399"/>
</dbReference>
<reference evidence="1 3" key="1">
    <citation type="journal article" date="2019" name="Emerg. Microbes Infect.">
        <title>Comprehensive subspecies identification of 175 nontuberculous mycobacteria species based on 7547 genomic profiles.</title>
        <authorList>
            <person name="Matsumoto Y."/>
            <person name="Kinjo T."/>
            <person name="Motooka D."/>
            <person name="Nabeya D."/>
            <person name="Jung N."/>
            <person name="Uechi K."/>
            <person name="Horii T."/>
            <person name="Iida T."/>
            <person name="Fujita J."/>
            <person name="Nakamura S."/>
        </authorList>
    </citation>
    <scope>NUCLEOTIDE SEQUENCE [LARGE SCALE GENOMIC DNA]</scope>
    <source>
        <strain evidence="1 3">JCM 6399</strain>
        <plasmid evidence="1">pJCM6399</plasmid>
    </source>
</reference>
<keyword evidence="1" id="KW-0614">Plasmid</keyword>
<accession>A0A9W4B955</accession>
<gene>
    <name evidence="1" type="ORF">MGALJ_60200</name>
    <name evidence="2" type="ORF">MGALJ_61920</name>
</gene>
<dbReference type="KEGG" id="mgau:MGALJ_60200"/>
<dbReference type="EMBL" id="AP022602">
    <property type="protein sequence ID" value="BBY96523.1"/>
    <property type="molecule type" value="Genomic_DNA"/>
</dbReference>
<name>A0A9W4B955_9MYCO</name>
<proteinExistence type="predicted"/>
<sequence length="103" mass="11167">MLATVQNFLAPFPATADPVVIEHASLDDPRIAGLADADRRLARSLVHAREHIKYVVKRSGSAVLDSGQHRNCWARTAEVAAMPVWFDAATAAPPRDAVLLQRG</sequence>
<evidence type="ECO:0000313" key="3">
    <source>
        <dbReference type="Proteomes" id="UP000465785"/>
    </source>
</evidence>
<dbReference type="RefSeq" id="WP_163738655.1">
    <property type="nucleotide sequence ID" value="NZ_AP022602.1"/>
</dbReference>